<proteinExistence type="predicted"/>
<sequence>MTRVQPGGIRVSTVSKEQSGVGGARAEHADLAIDVVGDHLQNRVDIAHPDPVELRDGDVAVGVDDLQTSDSHG</sequence>
<comment type="caution">
    <text evidence="2">The sequence shown here is derived from an EMBL/GenBank/DDBJ whole genome shotgun (WGS) entry which is preliminary data.</text>
</comment>
<keyword evidence="3" id="KW-1185">Reference proteome</keyword>
<gene>
    <name evidence="2" type="ORF">GCM10010430_70410</name>
</gene>
<feature type="region of interest" description="Disordered" evidence="1">
    <location>
        <begin position="1"/>
        <end position="25"/>
    </location>
</feature>
<name>A0ABP5RVJ9_9ACTN</name>
<protein>
    <submittedName>
        <fullName evidence="2">Uncharacterized protein</fullName>
    </submittedName>
</protein>
<evidence type="ECO:0000256" key="1">
    <source>
        <dbReference type="SAM" id="MobiDB-lite"/>
    </source>
</evidence>
<evidence type="ECO:0000313" key="2">
    <source>
        <dbReference type="EMBL" id="GAA2274327.1"/>
    </source>
</evidence>
<dbReference type="EMBL" id="BAAATR010000049">
    <property type="protein sequence ID" value="GAA2274327.1"/>
    <property type="molecule type" value="Genomic_DNA"/>
</dbReference>
<reference evidence="3" key="1">
    <citation type="journal article" date="2019" name="Int. J. Syst. Evol. Microbiol.">
        <title>The Global Catalogue of Microorganisms (GCM) 10K type strain sequencing project: providing services to taxonomists for standard genome sequencing and annotation.</title>
        <authorList>
            <consortium name="The Broad Institute Genomics Platform"/>
            <consortium name="The Broad Institute Genome Sequencing Center for Infectious Disease"/>
            <person name="Wu L."/>
            <person name="Ma J."/>
        </authorList>
    </citation>
    <scope>NUCLEOTIDE SEQUENCE [LARGE SCALE GENOMIC DNA]</scope>
    <source>
        <strain evidence="3">JCM 7356</strain>
    </source>
</reference>
<accession>A0ABP5RVJ9</accession>
<dbReference type="Proteomes" id="UP001500305">
    <property type="component" value="Unassembled WGS sequence"/>
</dbReference>
<evidence type="ECO:0000313" key="3">
    <source>
        <dbReference type="Proteomes" id="UP001500305"/>
    </source>
</evidence>
<organism evidence="2 3">
    <name type="scientific">Kitasatospora cystarginea</name>
    <dbReference type="NCBI Taxonomy" id="58350"/>
    <lineage>
        <taxon>Bacteria</taxon>
        <taxon>Bacillati</taxon>
        <taxon>Actinomycetota</taxon>
        <taxon>Actinomycetes</taxon>
        <taxon>Kitasatosporales</taxon>
        <taxon>Streptomycetaceae</taxon>
        <taxon>Kitasatospora</taxon>
    </lineage>
</organism>